<comment type="caution">
    <text evidence="2">The sequence shown here is derived from an EMBL/GenBank/DDBJ whole genome shotgun (WGS) entry which is preliminary data.</text>
</comment>
<evidence type="ECO:0000256" key="1">
    <source>
        <dbReference type="SAM" id="MobiDB-lite"/>
    </source>
</evidence>
<dbReference type="GO" id="GO:0005743">
    <property type="term" value="C:mitochondrial inner membrane"/>
    <property type="evidence" value="ECO:0007669"/>
    <property type="project" value="TreeGrafter"/>
</dbReference>
<dbReference type="InterPro" id="IPR007849">
    <property type="entry name" value="ATP10"/>
</dbReference>
<sequence>MAIPRTRAALALIAPSKRPLPCLLCQWNRSFSATSRRAIPDSKPSAPPEPDAAQTKPARPSIRAEHVPAGAAIEAPRSYGRRVDNFTPQPLPGPSVCLNLRCPAKIRDSTCAPSVSVAMTLSTTISTLFGASNYGLERDTTPQLWGRASVVAIFSSKWGEEQVDSLISAKANPELGQILDSDPVHGQIVRINVEDNSMKAWLISMFMGSLRKSLGQENWGRKVGYTYLVDPQCRIRWAASGTGLPDEQEGLVKGFRKLVGEAREIGEQMAAEQMAAEQIQPQGEEPPQNCKSPTDPARTRNIKCSQKRFV</sequence>
<dbReference type="OrthoDB" id="17089at2759"/>
<dbReference type="Pfam" id="PF05176">
    <property type="entry name" value="ATP-synt_10"/>
    <property type="match status" value="2"/>
</dbReference>
<dbReference type="AlphaFoldDB" id="A0A9P1H457"/>
<dbReference type="EMBL" id="CALLCH030000015">
    <property type="protein sequence ID" value="CAI4216397.1"/>
    <property type="molecule type" value="Genomic_DNA"/>
</dbReference>
<dbReference type="PANTHER" id="PTHR28106:SF1">
    <property type="entry name" value="MITOCHONDRIAL ATPASE COMPLEX SUBUNIT ATP10"/>
    <property type="match status" value="1"/>
</dbReference>
<name>A0A9P1H457_9PEZI</name>
<protein>
    <submittedName>
        <fullName evidence="2">Uncharacterized protein</fullName>
    </submittedName>
</protein>
<proteinExistence type="predicted"/>
<dbReference type="PANTHER" id="PTHR28106">
    <property type="entry name" value="MITOCHONDRIAL ATPASE COMPLEX SUBUNIT ATP10"/>
    <property type="match status" value="1"/>
</dbReference>
<feature type="region of interest" description="Disordered" evidence="1">
    <location>
        <begin position="270"/>
        <end position="310"/>
    </location>
</feature>
<dbReference type="GO" id="GO:0033615">
    <property type="term" value="P:mitochondrial proton-transporting ATP synthase complex assembly"/>
    <property type="evidence" value="ECO:0007669"/>
    <property type="project" value="TreeGrafter"/>
</dbReference>
<keyword evidence="3" id="KW-1185">Reference proteome</keyword>
<dbReference type="Proteomes" id="UP000838763">
    <property type="component" value="Unassembled WGS sequence"/>
</dbReference>
<evidence type="ECO:0000313" key="3">
    <source>
        <dbReference type="Proteomes" id="UP000838763"/>
    </source>
</evidence>
<organism evidence="2 3">
    <name type="scientific">Parascedosporium putredinis</name>
    <dbReference type="NCBI Taxonomy" id="1442378"/>
    <lineage>
        <taxon>Eukaryota</taxon>
        <taxon>Fungi</taxon>
        <taxon>Dikarya</taxon>
        <taxon>Ascomycota</taxon>
        <taxon>Pezizomycotina</taxon>
        <taxon>Sordariomycetes</taxon>
        <taxon>Hypocreomycetidae</taxon>
        <taxon>Microascales</taxon>
        <taxon>Microascaceae</taxon>
        <taxon>Parascedosporium</taxon>
    </lineage>
</organism>
<evidence type="ECO:0000313" key="2">
    <source>
        <dbReference type="EMBL" id="CAI4216397.1"/>
    </source>
</evidence>
<reference evidence="2" key="1">
    <citation type="submission" date="2022-11" db="EMBL/GenBank/DDBJ databases">
        <authorList>
            <person name="Scott C."/>
            <person name="Bruce N."/>
        </authorList>
    </citation>
    <scope>NUCLEOTIDE SEQUENCE</scope>
</reference>
<feature type="compositionally biased region" description="Low complexity" evidence="1">
    <location>
        <begin position="270"/>
        <end position="288"/>
    </location>
</feature>
<accession>A0A9P1H457</accession>
<feature type="region of interest" description="Disordered" evidence="1">
    <location>
        <begin position="36"/>
        <end position="63"/>
    </location>
</feature>
<gene>
    <name evidence="2" type="ORF">PPNO1_LOCUS6052</name>
</gene>